<evidence type="ECO:0000313" key="3">
    <source>
        <dbReference type="Proteomes" id="UP000187203"/>
    </source>
</evidence>
<organism evidence="2 3">
    <name type="scientific">Corchorus olitorius</name>
    <dbReference type="NCBI Taxonomy" id="93759"/>
    <lineage>
        <taxon>Eukaryota</taxon>
        <taxon>Viridiplantae</taxon>
        <taxon>Streptophyta</taxon>
        <taxon>Embryophyta</taxon>
        <taxon>Tracheophyta</taxon>
        <taxon>Spermatophyta</taxon>
        <taxon>Magnoliopsida</taxon>
        <taxon>eudicotyledons</taxon>
        <taxon>Gunneridae</taxon>
        <taxon>Pentapetalae</taxon>
        <taxon>rosids</taxon>
        <taxon>malvids</taxon>
        <taxon>Malvales</taxon>
        <taxon>Malvaceae</taxon>
        <taxon>Grewioideae</taxon>
        <taxon>Apeibeae</taxon>
        <taxon>Corchorus</taxon>
    </lineage>
</organism>
<keyword evidence="3" id="KW-1185">Reference proteome</keyword>
<proteinExistence type="predicted"/>
<comment type="caution">
    <text evidence="2">The sequence shown here is derived from an EMBL/GenBank/DDBJ whole genome shotgun (WGS) entry which is preliminary data.</text>
</comment>
<reference evidence="3" key="1">
    <citation type="submission" date="2013-09" db="EMBL/GenBank/DDBJ databases">
        <title>Corchorus olitorius genome sequencing.</title>
        <authorList>
            <person name="Alam M."/>
            <person name="Haque M.S."/>
            <person name="Islam M.S."/>
            <person name="Emdad E.M."/>
            <person name="Islam M.M."/>
            <person name="Ahmed B."/>
            <person name="Halim A."/>
            <person name="Hossen Q.M.M."/>
            <person name="Hossain M.Z."/>
            <person name="Ahmed R."/>
            <person name="Khan M.M."/>
            <person name="Islam R."/>
            <person name="Rashid M.M."/>
            <person name="Khan S.A."/>
            <person name="Rahman M.S."/>
            <person name="Alam M."/>
            <person name="Yahiya A.S."/>
            <person name="Khan M.S."/>
            <person name="Azam M.S."/>
            <person name="Haque T."/>
            <person name="Lashkar M.Z.H."/>
            <person name="Akhand A.I."/>
            <person name="Morshed G."/>
            <person name="Roy S."/>
            <person name="Uddin K.S."/>
            <person name="Rabeya T."/>
            <person name="Hossain A.S."/>
            <person name="Chowdhury A."/>
            <person name="Snigdha A.R."/>
            <person name="Mortoza M.S."/>
            <person name="Matin S.A."/>
            <person name="Hoque S.M.E."/>
            <person name="Islam M.K."/>
            <person name="Roy D.K."/>
            <person name="Haider R."/>
            <person name="Moosa M.M."/>
            <person name="Elias S.M."/>
            <person name="Hasan A.M."/>
            <person name="Jahan S."/>
            <person name="Shafiuddin M."/>
            <person name="Mahmood N."/>
            <person name="Shommy N.S."/>
        </authorList>
    </citation>
    <scope>NUCLEOTIDE SEQUENCE [LARGE SCALE GENOMIC DNA]</scope>
    <source>
        <strain evidence="3">cv. O-4</strain>
    </source>
</reference>
<dbReference type="Proteomes" id="UP000187203">
    <property type="component" value="Unassembled WGS sequence"/>
</dbReference>
<evidence type="ECO:0000256" key="1">
    <source>
        <dbReference type="SAM" id="MobiDB-lite"/>
    </source>
</evidence>
<protein>
    <submittedName>
        <fullName evidence="2">Uncharacterized protein</fullName>
    </submittedName>
</protein>
<gene>
    <name evidence="2" type="ORF">COLO4_28967</name>
</gene>
<feature type="region of interest" description="Disordered" evidence="1">
    <location>
        <begin position="1"/>
        <end position="41"/>
    </location>
</feature>
<accession>A0A1R3HH54</accession>
<dbReference type="EMBL" id="AWUE01020174">
    <property type="protein sequence ID" value="OMO69671.1"/>
    <property type="molecule type" value="Genomic_DNA"/>
</dbReference>
<sequence>MEMEMESRVLFKEMDSKGGNPSASGLSFVSPSGQSSETEPETARIGGVFAYLMIRIPTLPSLF</sequence>
<feature type="compositionally biased region" description="Polar residues" evidence="1">
    <location>
        <begin position="19"/>
        <end position="37"/>
    </location>
</feature>
<name>A0A1R3HH54_9ROSI</name>
<dbReference type="AlphaFoldDB" id="A0A1R3HH54"/>
<evidence type="ECO:0000313" key="2">
    <source>
        <dbReference type="EMBL" id="OMO69671.1"/>
    </source>
</evidence>
<feature type="compositionally biased region" description="Basic and acidic residues" evidence="1">
    <location>
        <begin position="1"/>
        <end position="16"/>
    </location>
</feature>